<reference evidence="1" key="1">
    <citation type="submission" date="2022-08" db="EMBL/GenBank/DDBJ databases">
        <authorList>
            <person name="Dzunkova M."/>
            <person name="La Clair J."/>
            <person name="Tyml T."/>
            <person name="Doud D."/>
            <person name="Schulz F."/>
            <person name="Piquer S."/>
            <person name="Porcel Sanchis D."/>
            <person name="Osborn A."/>
            <person name="Robinson D."/>
            <person name="Louie K.B."/>
            <person name="Bowen B.P."/>
            <person name="Bowers R."/>
            <person name="Lee J."/>
            <person name="Arnau Llombart V."/>
            <person name="Diaz Villanueva W."/>
            <person name="Gosliner T."/>
            <person name="Northen T."/>
            <person name="Cheng J.-F."/>
            <person name="Burkart M.D."/>
            <person name="Woyke T."/>
        </authorList>
    </citation>
    <scope>NUCLEOTIDE SEQUENCE</scope>
    <source>
        <strain evidence="1">Df01</strain>
    </source>
</reference>
<organism evidence="1 2">
    <name type="scientific">Candidatus Doriopsillibacter californiensis</name>
    <dbReference type="NCBI Taxonomy" id="2970740"/>
    <lineage>
        <taxon>Bacteria</taxon>
        <taxon>Pseudomonadati</taxon>
        <taxon>Pseudomonadota</taxon>
        <taxon>Gammaproteobacteria</taxon>
        <taxon>Candidatus Tethybacterales</taxon>
        <taxon>Candidatus Persebacteraceae</taxon>
        <taxon>Candidatus Doriopsillibacter</taxon>
    </lineage>
</organism>
<proteinExistence type="predicted"/>
<accession>A0ABT7QLM5</accession>
<evidence type="ECO:0000313" key="1">
    <source>
        <dbReference type="EMBL" id="MDM5147627.1"/>
    </source>
</evidence>
<evidence type="ECO:0000313" key="2">
    <source>
        <dbReference type="Proteomes" id="UP001168167"/>
    </source>
</evidence>
<dbReference type="Proteomes" id="UP001168167">
    <property type="component" value="Unassembled WGS sequence"/>
</dbReference>
<name>A0ABT7QLM5_9GAMM</name>
<gene>
    <name evidence="1" type="ORF">NQX30_04485</name>
</gene>
<evidence type="ECO:0008006" key="3">
    <source>
        <dbReference type="Google" id="ProtNLM"/>
    </source>
</evidence>
<reference evidence="1" key="2">
    <citation type="journal article" date="2023" name="Microbiome">
        <title>Synthase-selected sorting approach identifies a beta-lactone synthase in a nudibranch symbiotic bacterium.</title>
        <authorList>
            <person name="Dzunkova M."/>
            <person name="La Clair J.J."/>
            <person name="Tyml T."/>
            <person name="Doud D."/>
            <person name="Schulz F."/>
            <person name="Piquer-Esteban S."/>
            <person name="Porcel Sanchis D."/>
            <person name="Osborn A."/>
            <person name="Robinson D."/>
            <person name="Louie K.B."/>
            <person name="Bowen B.P."/>
            <person name="Bowers R.M."/>
            <person name="Lee J."/>
            <person name="Arnau V."/>
            <person name="Diaz-Villanueva W."/>
            <person name="Stepanauskas R."/>
            <person name="Gosliner T."/>
            <person name="Date S.V."/>
            <person name="Northen T.R."/>
            <person name="Cheng J.F."/>
            <person name="Burkart M.D."/>
            <person name="Woyke T."/>
        </authorList>
    </citation>
    <scope>NUCLEOTIDE SEQUENCE</scope>
    <source>
        <strain evidence="1">Df01</strain>
    </source>
</reference>
<keyword evidence="2" id="KW-1185">Reference proteome</keyword>
<dbReference type="EMBL" id="JANQAO010000002">
    <property type="protein sequence ID" value="MDM5147627.1"/>
    <property type="molecule type" value="Genomic_DNA"/>
</dbReference>
<sequence>MSNLIKKILARKVPAITNQTALTSFIDGSSAYVAQSTLYGYIKTRAGFEYFRLFDDKIFVNSINVAKWNIYAACVSDLTLFCGAHIRQQLQTSDNLLTVFMATCAESAFAEHGTPTDAGDDYVKLVQKALERVRTVYWLDLPADESPFSHSPDALVYWSPIADNHKKHDAAIVKNSITFKWKEIRDNFRHQANLPALANEILQQKT</sequence>
<comment type="caution">
    <text evidence="1">The sequence shown here is derived from an EMBL/GenBank/DDBJ whole genome shotgun (WGS) entry which is preliminary data.</text>
</comment>
<protein>
    <recommendedName>
        <fullName evidence="3">Esterase</fullName>
    </recommendedName>
</protein>